<proteinExistence type="predicted"/>
<dbReference type="PROSITE" id="PS00101">
    <property type="entry name" value="HEXAPEP_TRANSFERASES"/>
    <property type="match status" value="1"/>
</dbReference>
<protein>
    <submittedName>
        <fullName evidence="6">Uncharacterized protein</fullName>
    </submittedName>
</protein>
<dbReference type="InterPro" id="IPR007691">
    <property type="entry name" value="LpxD"/>
</dbReference>
<comment type="caution">
    <text evidence="6">The sequence shown here is derived from an EMBL/GenBank/DDBJ whole genome shotgun (WGS) entry which is preliminary data.</text>
</comment>
<gene>
    <name evidence="6" type="ORF">ACJRO7_017548</name>
</gene>
<dbReference type="InterPro" id="IPR018357">
    <property type="entry name" value="Hexapep_transf_CS"/>
</dbReference>
<dbReference type="GO" id="GO:0009245">
    <property type="term" value="P:lipid A biosynthetic process"/>
    <property type="evidence" value="ECO:0007669"/>
    <property type="project" value="UniProtKB-KW"/>
</dbReference>
<evidence type="ECO:0000256" key="1">
    <source>
        <dbReference type="ARBA" id="ARBA00022516"/>
    </source>
</evidence>
<evidence type="ECO:0000256" key="4">
    <source>
        <dbReference type="ARBA" id="ARBA00023098"/>
    </source>
</evidence>
<evidence type="ECO:0000256" key="2">
    <source>
        <dbReference type="ARBA" id="ARBA00022556"/>
    </source>
</evidence>
<keyword evidence="3" id="KW-0808">Transferase</keyword>
<dbReference type="EMBL" id="JBJKBG010000004">
    <property type="protein sequence ID" value="KAL3742083.1"/>
    <property type="molecule type" value="Genomic_DNA"/>
</dbReference>
<evidence type="ECO:0000256" key="3">
    <source>
        <dbReference type="ARBA" id="ARBA00022679"/>
    </source>
</evidence>
<keyword evidence="1" id="KW-0444">Lipid biosynthesis</keyword>
<keyword evidence="5" id="KW-0012">Acyltransferase</keyword>
<dbReference type="PANTHER" id="PTHR43378">
    <property type="entry name" value="UDP-3-O-ACYLGLUCOSAMINE N-ACYLTRANSFERASE"/>
    <property type="match status" value="1"/>
</dbReference>
<name>A0ABD3KRR0_EUCGL</name>
<dbReference type="PANTHER" id="PTHR43378:SF2">
    <property type="entry name" value="UDP-3-O-ACYLGLUCOSAMINE N-ACYLTRANSFERASE 1, MITOCHONDRIAL-RELATED"/>
    <property type="match status" value="1"/>
</dbReference>
<dbReference type="GO" id="GO:0016746">
    <property type="term" value="F:acyltransferase activity"/>
    <property type="evidence" value="ECO:0007669"/>
    <property type="project" value="UniProtKB-KW"/>
</dbReference>
<accession>A0ABD3KRR0</accession>
<organism evidence="6 7">
    <name type="scientific">Eucalyptus globulus</name>
    <name type="common">Tasmanian blue gum</name>
    <dbReference type="NCBI Taxonomy" id="34317"/>
    <lineage>
        <taxon>Eukaryota</taxon>
        <taxon>Viridiplantae</taxon>
        <taxon>Streptophyta</taxon>
        <taxon>Embryophyta</taxon>
        <taxon>Tracheophyta</taxon>
        <taxon>Spermatophyta</taxon>
        <taxon>Magnoliopsida</taxon>
        <taxon>eudicotyledons</taxon>
        <taxon>Gunneridae</taxon>
        <taxon>Pentapetalae</taxon>
        <taxon>rosids</taxon>
        <taxon>malvids</taxon>
        <taxon>Myrtales</taxon>
        <taxon>Myrtaceae</taxon>
        <taxon>Myrtoideae</taxon>
        <taxon>Eucalypteae</taxon>
        <taxon>Eucalyptus</taxon>
    </lineage>
</organism>
<reference evidence="6 7" key="1">
    <citation type="submission" date="2024-11" db="EMBL/GenBank/DDBJ databases">
        <title>Chromosome-level genome assembly of Eucalyptus globulus Labill. provides insights into its genome evolution.</title>
        <authorList>
            <person name="Li X."/>
        </authorList>
    </citation>
    <scope>NUCLEOTIDE SEQUENCE [LARGE SCALE GENOMIC DNA]</scope>
    <source>
        <strain evidence="6">CL2024</strain>
        <tissue evidence="6">Fresh tender leaves</tissue>
    </source>
</reference>
<dbReference type="AlphaFoldDB" id="A0ABD3KRR0"/>
<dbReference type="Proteomes" id="UP001634007">
    <property type="component" value="Unassembled WGS sequence"/>
</dbReference>
<dbReference type="GO" id="GO:0016020">
    <property type="term" value="C:membrane"/>
    <property type="evidence" value="ECO:0007669"/>
    <property type="project" value="GOC"/>
</dbReference>
<dbReference type="Gene3D" id="2.160.10.10">
    <property type="entry name" value="Hexapeptide repeat proteins"/>
    <property type="match status" value="1"/>
</dbReference>
<keyword evidence="4" id="KW-0443">Lipid metabolism</keyword>
<keyword evidence="2" id="KW-0441">Lipid A biosynthesis</keyword>
<evidence type="ECO:0000313" key="6">
    <source>
        <dbReference type="EMBL" id="KAL3742083.1"/>
    </source>
</evidence>
<dbReference type="SUPFAM" id="SSF51161">
    <property type="entry name" value="Trimeric LpxA-like enzymes"/>
    <property type="match status" value="1"/>
</dbReference>
<dbReference type="InterPro" id="IPR011004">
    <property type="entry name" value="Trimer_LpxA-like_sf"/>
</dbReference>
<sequence>MAVHLRKLAALGASSSVAHLLPKTKRPEKLNLLAAFAVGKVRGVSTCSADASASRLEGGDGTSHREFLRCPNGGGTFHESACIDPTAIIEVGAVVHPKAVLGPHVHVGSGAVIGPAVTVGPSTKIGFICCLDAVYYDGCLCFPLHNGFIVARRKSTTVKLTVNLSPISKIGDSVTSQVILGTWFSIAKLRCKMGDWVRKIINLIIDISIEILEANLDDILCGKSGLGGAQLSPSLSIPSFPPSFGPFIYLTFNSCRIDLMVHFEVIKCMWLGDSECLPGECMWLGDGVWHRRKSRVGP</sequence>
<evidence type="ECO:0000313" key="7">
    <source>
        <dbReference type="Proteomes" id="UP001634007"/>
    </source>
</evidence>
<keyword evidence="7" id="KW-1185">Reference proteome</keyword>
<evidence type="ECO:0000256" key="5">
    <source>
        <dbReference type="ARBA" id="ARBA00023315"/>
    </source>
</evidence>